<dbReference type="OrthoDB" id="2190431at2"/>
<dbReference type="AlphaFoldDB" id="A0A0R2EIS8"/>
<protein>
    <submittedName>
        <fullName evidence="1">Uncharacterized protein</fullName>
    </submittedName>
</protein>
<gene>
    <name evidence="1" type="ORF">FD14_GL002947</name>
</gene>
<comment type="caution">
    <text evidence="1">The sequence shown here is derived from an EMBL/GenBank/DDBJ whole genome shotgun (WGS) entry which is preliminary data.</text>
</comment>
<dbReference type="RefSeq" id="WP_057152464.1">
    <property type="nucleotide sequence ID" value="NZ_AYZM01000178.1"/>
</dbReference>
<accession>A0A0R2EIS8</accession>
<dbReference type="Proteomes" id="UP000051442">
    <property type="component" value="Unassembled WGS sequence"/>
</dbReference>
<organism evidence="1 2">
    <name type="scientific">Secundilactobacillus similis DSM 23365 = JCM 2765</name>
    <dbReference type="NCBI Taxonomy" id="1423804"/>
    <lineage>
        <taxon>Bacteria</taxon>
        <taxon>Bacillati</taxon>
        <taxon>Bacillota</taxon>
        <taxon>Bacilli</taxon>
        <taxon>Lactobacillales</taxon>
        <taxon>Lactobacillaceae</taxon>
        <taxon>Secundilactobacillus</taxon>
    </lineage>
</organism>
<evidence type="ECO:0000313" key="2">
    <source>
        <dbReference type="Proteomes" id="UP000051442"/>
    </source>
</evidence>
<dbReference type="STRING" id="1423804.FD14_GL002947"/>
<reference evidence="1 2" key="1">
    <citation type="journal article" date="2015" name="Genome Announc.">
        <title>Expanding the biotechnology potential of lactobacilli through comparative genomics of 213 strains and associated genera.</title>
        <authorList>
            <person name="Sun Z."/>
            <person name="Harris H.M."/>
            <person name="McCann A."/>
            <person name="Guo C."/>
            <person name="Argimon S."/>
            <person name="Zhang W."/>
            <person name="Yang X."/>
            <person name="Jeffery I.B."/>
            <person name="Cooney J.C."/>
            <person name="Kagawa T.F."/>
            <person name="Liu W."/>
            <person name="Song Y."/>
            <person name="Salvetti E."/>
            <person name="Wrobel A."/>
            <person name="Rasinkangas P."/>
            <person name="Parkhill J."/>
            <person name="Rea M.C."/>
            <person name="O'Sullivan O."/>
            <person name="Ritari J."/>
            <person name="Douillard F.P."/>
            <person name="Paul Ross R."/>
            <person name="Yang R."/>
            <person name="Briner A.E."/>
            <person name="Felis G.E."/>
            <person name="de Vos W.M."/>
            <person name="Barrangou R."/>
            <person name="Klaenhammer T.R."/>
            <person name="Caufield P.W."/>
            <person name="Cui Y."/>
            <person name="Zhang H."/>
            <person name="O'Toole P.W."/>
        </authorList>
    </citation>
    <scope>NUCLEOTIDE SEQUENCE [LARGE SCALE GENOMIC DNA]</scope>
    <source>
        <strain evidence="1 2">DSM 23365</strain>
    </source>
</reference>
<dbReference type="EMBL" id="AYZM01000178">
    <property type="protein sequence ID" value="KRN15603.1"/>
    <property type="molecule type" value="Genomic_DNA"/>
</dbReference>
<dbReference type="PATRIC" id="fig|1423804.4.peg.3171"/>
<proteinExistence type="predicted"/>
<name>A0A0R2EIS8_9LACO</name>
<sequence length="232" mass="26701">MKTKLTLELEKTVYETCIEAGAVAVEEVTMPDDQGIVDTLSYQRFADGTIEWRCYELKVTKSDFHSKAKLSFIGNYNYFVLPLALYQEVKDEIPAEIGVLSYQAYDPDQLATATEPVLAPGYLTVEKKPRYQEVTLDPDELMSHFLYSLAREVRKAKRVETGISQYPTERLYRELKKRHQHYDIYDPENNFYARFIDETRSSAVTALQEEVDALNLEIAKLQHQLLSGGDHT</sequence>
<evidence type="ECO:0000313" key="1">
    <source>
        <dbReference type="EMBL" id="KRN15603.1"/>
    </source>
</evidence>
<keyword evidence="2" id="KW-1185">Reference proteome</keyword>